<keyword evidence="2" id="KW-1185">Reference proteome</keyword>
<dbReference type="Proteomes" id="UP000437017">
    <property type="component" value="Unassembled WGS sequence"/>
</dbReference>
<sequence>MTQSSLLHRSEAGRPEQNYINMPSFLLLEAICIFLFAEVPPSLPLQEVHVSKETIGKISVTSKKELDPPQGCFRLHSALGVRSSADQTVGKLIVTHSGPLSPSDVVLGYGRRPVSDRRLTALGKGALKGPSTLPSRSVMLWTSTPGGHWIFSYGLLNEDAKSGIARGSHDLRYRGTSAPIVLDSG</sequence>
<dbReference type="AlphaFoldDB" id="A0A6A1QHA4"/>
<evidence type="ECO:0000313" key="1">
    <source>
        <dbReference type="EMBL" id="KAB0405738.1"/>
    </source>
</evidence>
<accession>A0A6A1QHA4</accession>
<organism evidence="1 2">
    <name type="scientific">Balaenoptera physalus</name>
    <name type="common">Fin whale</name>
    <name type="synonym">Balaena physalus</name>
    <dbReference type="NCBI Taxonomy" id="9770"/>
    <lineage>
        <taxon>Eukaryota</taxon>
        <taxon>Metazoa</taxon>
        <taxon>Chordata</taxon>
        <taxon>Craniata</taxon>
        <taxon>Vertebrata</taxon>
        <taxon>Euteleostomi</taxon>
        <taxon>Mammalia</taxon>
        <taxon>Eutheria</taxon>
        <taxon>Laurasiatheria</taxon>
        <taxon>Artiodactyla</taxon>
        <taxon>Whippomorpha</taxon>
        <taxon>Cetacea</taxon>
        <taxon>Mysticeti</taxon>
        <taxon>Balaenopteridae</taxon>
        <taxon>Balaenoptera</taxon>
    </lineage>
</organism>
<protein>
    <submittedName>
        <fullName evidence="1">Uncharacterized protein</fullName>
    </submittedName>
</protein>
<reference evidence="1 2" key="1">
    <citation type="journal article" date="2019" name="PLoS ONE">
        <title>Genomic analyses reveal an absence of contemporary introgressive admixture between fin whales and blue whales, despite known hybrids.</title>
        <authorList>
            <person name="Westbury M.V."/>
            <person name="Petersen B."/>
            <person name="Lorenzen E.D."/>
        </authorList>
    </citation>
    <scope>NUCLEOTIDE SEQUENCE [LARGE SCALE GENOMIC DNA]</scope>
    <source>
        <strain evidence="1">FinWhale-01</strain>
    </source>
</reference>
<gene>
    <name evidence="1" type="ORF">E2I00_001579</name>
</gene>
<dbReference type="OrthoDB" id="10332101at2759"/>
<evidence type="ECO:0000313" key="2">
    <source>
        <dbReference type="Proteomes" id="UP000437017"/>
    </source>
</evidence>
<proteinExistence type="predicted"/>
<dbReference type="EMBL" id="SGJD01000306">
    <property type="protein sequence ID" value="KAB0405738.1"/>
    <property type="molecule type" value="Genomic_DNA"/>
</dbReference>
<name>A0A6A1QHA4_BALPH</name>
<comment type="caution">
    <text evidence="1">The sequence shown here is derived from an EMBL/GenBank/DDBJ whole genome shotgun (WGS) entry which is preliminary data.</text>
</comment>